<reference evidence="2" key="1">
    <citation type="submission" date="2013-09" db="EMBL/GenBank/DDBJ databases">
        <title>Corchorus olitorius genome sequencing.</title>
        <authorList>
            <person name="Alam M."/>
            <person name="Haque M.S."/>
            <person name="Islam M.S."/>
            <person name="Emdad E.M."/>
            <person name="Islam M.M."/>
            <person name="Ahmed B."/>
            <person name="Halim A."/>
            <person name="Hossen Q.M.M."/>
            <person name="Hossain M.Z."/>
            <person name="Ahmed R."/>
            <person name="Khan M.M."/>
            <person name="Islam R."/>
            <person name="Rashid M.M."/>
            <person name="Khan S.A."/>
            <person name="Rahman M.S."/>
            <person name="Alam M."/>
            <person name="Yahiya A.S."/>
            <person name="Khan M.S."/>
            <person name="Azam M.S."/>
            <person name="Haque T."/>
            <person name="Lashkar M.Z.H."/>
            <person name="Akhand A.I."/>
            <person name="Morshed G."/>
            <person name="Roy S."/>
            <person name="Uddin K.S."/>
            <person name="Rabeya T."/>
            <person name="Hossain A.S."/>
            <person name="Chowdhury A."/>
            <person name="Snigdha A.R."/>
            <person name="Mortoza M.S."/>
            <person name="Matin S.A."/>
            <person name="Hoque S.M.E."/>
            <person name="Islam M.K."/>
            <person name="Roy D.K."/>
            <person name="Haider R."/>
            <person name="Moosa M.M."/>
            <person name="Elias S.M."/>
            <person name="Hasan A.M."/>
            <person name="Jahan S."/>
            <person name="Shafiuddin M."/>
            <person name="Mahmood N."/>
            <person name="Shommy N.S."/>
        </authorList>
    </citation>
    <scope>NUCLEOTIDE SEQUENCE [LARGE SCALE GENOMIC DNA]</scope>
    <source>
        <strain evidence="2">cv. O-4</strain>
    </source>
</reference>
<keyword evidence="2" id="KW-1185">Reference proteome</keyword>
<organism evidence="1 2">
    <name type="scientific">Corchorus olitorius</name>
    <dbReference type="NCBI Taxonomy" id="93759"/>
    <lineage>
        <taxon>Eukaryota</taxon>
        <taxon>Viridiplantae</taxon>
        <taxon>Streptophyta</taxon>
        <taxon>Embryophyta</taxon>
        <taxon>Tracheophyta</taxon>
        <taxon>Spermatophyta</taxon>
        <taxon>Magnoliopsida</taxon>
        <taxon>eudicotyledons</taxon>
        <taxon>Gunneridae</taxon>
        <taxon>Pentapetalae</taxon>
        <taxon>rosids</taxon>
        <taxon>malvids</taxon>
        <taxon>Malvales</taxon>
        <taxon>Malvaceae</taxon>
        <taxon>Grewioideae</taxon>
        <taxon>Apeibeae</taxon>
        <taxon>Corchorus</taxon>
    </lineage>
</organism>
<dbReference type="Proteomes" id="UP000187203">
    <property type="component" value="Unassembled WGS sequence"/>
</dbReference>
<gene>
    <name evidence="1" type="ORF">COLO4_35157</name>
</gene>
<sequence>MAVAEVVVAVLIVHMKFINVHMKFINFGNLRRLPLRLTSVGY</sequence>
<evidence type="ECO:0000313" key="1">
    <source>
        <dbReference type="EMBL" id="OMO57722.1"/>
    </source>
</evidence>
<comment type="caution">
    <text evidence="1">The sequence shown here is derived from an EMBL/GenBank/DDBJ whole genome shotgun (WGS) entry which is preliminary data.</text>
</comment>
<dbReference type="AlphaFoldDB" id="A0A1R3GI19"/>
<proteinExistence type="predicted"/>
<protein>
    <submittedName>
        <fullName evidence="1">Uncharacterized protein</fullName>
    </submittedName>
</protein>
<dbReference type="EMBL" id="AWUE01022492">
    <property type="protein sequence ID" value="OMO57722.1"/>
    <property type="molecule type" value="Genomic_DNA"/>
</dbReference>
<evidence type="ECO:0000313" key="2">
    <source>
        <dbReference type="Proteomes" id="UP000187203"/>
    </source>
</evidence>
<accession>A0A1R3GI19</accession>
<name>A0A1R3GI19_9ROSI</name>